<protein>
    <submittedName>
        <fullName evidence="3">Uncharacterized protein</fullName>
    </submittedName>
</protein>
<accession>E0WUJ1</accession>
<dbReference type="Proteomes" id="UP000005726">
    <property type="component" value="Unassembled WGS sequence"/>
</dbReference>
<gene>
    <name evidence="3" type="ORF">REG_1782</name>
</gene>
<dbReference type="HOGENOM" id="CLU_805831_0_0_6"/>
<organism evidence="3 4">
    <name type="scientific">Candidatus Regiella insecticola LSR1</name>
    <dbReference type="NCBI Taxonomy" id="663321"/>
    <lineage>
        <taxon>Bacteria</taxon>
        <taxon>Pseudomonadati</taxon>
        <taxon>Pseudomonadota</taxon>
        <taxon>Gammaproteobacteria</taxon>
        <taxon>Enterobacterales</taxon>
        <taxon>Enterobacteriaceae</taxon>
        <taxon>aphid secondary symbionts</taxon>
        <taxon>Candidatus Regiella</taxon>
    </lineage>
</organism>
<reference evidence="3" key="1">
    <citation type="journal article" date="2009" name="Environ. Microbiol.">
        <title>Dynamics of genome evolution in facultative symbionts of aphids.</title>
        <authorList>
            <person name="Degnan P.H."/>
            <person name="Leonardo T.E."/>
            <person name="Cass B.N."/>
            <person name="Hurwitz B."/>
            <person name="Stern D."/>
            <person name="Gibbs R.A."/>
            <person name="Richards S."/>
            <person name="Moran N.A."/>
        </authorList>
    </citation>
    <scope>NUCLEOTIDE SEQUENCE [LARGE SCALE GENOMIC DNA]</scope>
    <source>
        <strain evidence="3">LSR1</strain>
    </source>
</reference>
<proteinExistence type="predicted"/>
<dbReference type="EMBL" id="GL379669">
    <property type="protein sequence ID" value="EFL91322.1"/>
    <property type="molecule type" value="Genomic_DNA"/>
</dbReference>
<keyword evidence="4" id="KW-1185">Reference proteome</keyword>
<sequence>MVKRIVKKIENYTLTKKNSLDTILENAAKVAENNIYGKKNNPKANINKNEINTIEVGHSKTNINAEKANSTVIKNSQIALDAAKATLDSVLTKFTSYNAADITKEEMKIIATPVASATIQIFMNLGQLSHLIDLLMHEVAKKLAINYQKSILSAGIAMAITAHLQQNEKDKGTNALAIAITSAIVSVVLTGASVSMQYKALNQTRQANKQTKFAEQAEKAEADLKAAGETPATTSLTDGTAGDRPEVQRARAQELLEAAKKSEIIGQAVSGLIPVVTSLIGAIGQNLNAKIEALSIELRSYLDMIQKAYALDKDRMDELMKILISLGEKKSEVTDKSINNTSRI</sequence>
<evidence type="ECO:0000256" key="1">
    <source>
        <dbReference type="SAM" id="MobiDB-lite"/>
    </source>
</evidence>
<feature type="region of interest" description="Disordered" evidence="1">
    <location>
        <begin position="225"/>
        <end position="245"/>
    </location>
</feature>
<evidence type="ECO:0000313" key="3">
    <source>
        <dbReference type="EMBL" id="EFL91322.1"/>
    </source>
</evidence>
<dbReference type="AlphaFoldDB" id="E0WUJ1"/>
<keyword evidence="2" id="KW-1133">Transmembrane helix</keyword>
<keyword evidence="2" id="KW-0812">Transmembrane</keyword>
<keyword evidence="2" id="KW-0472">Membrane</keyword>
<name>E0WUJ1_9ENTR</name>
<evidence type="ECO:0000256" key="2">
    <source>
        <dbReference type="SAM" id="Phobius"/>
    </source>
</evidence>
<evidence type="ECO:0000313" key="4">
    <source>
        <dbReference type="Proteomes" id="UP000005726"/>
    </source>
</evidence>
<feature type="transmembrane region" description="Helical" evidence="2">
    <location>
        <begin position="175"/>
        <end position="196"/>
    </location>
</feature>